<feature type="domain" description="MrpA C-terminal/MbhE" evidence="15">
    <location>
        <begin position="700"/>
        <end position="796"/>
    </location>
</feature>
<dbReference type="PRINTS" id="PR01434">
    <property type="entry name" value="NADHDHGNASE5"/>
</dbReference>
<feature type="transmembrane region" description="Helical" evidence="10">
    <location>
        <begin position="131"/>
        <end position="150"/>
    </location>
</feature>
<dbReference type="Pfam" id="PF13244">
    <property type="entry name" value="MbhD"/>
    <property type="match status" value="1"/>
</dbReference>
<feature type="transmembrane region" description="Helical" evidence="10">
    <location>
        <begin position="242"/>
        <end position="263"/>
    </location>
</feature>
<name>A0A2R3Q8C1_9BURK</name>
<feature type="transmembrane region" description="Helical" evidence="10">
    <location>
        <begin position="496"/>
        <end position="523"/>
    </location>
</feature>
<dbReference type="Pfam" id="PF00662">
    <property type="entry name" value="Proton_antipo_N"/>
    <property type="match status" value="1"/>
</dbReference>
<feature type="transmembrane region" description="Helical" evidence="10">
    <location>
        <begin position="298"/>
        <end position="316"/>
    </location>
</feature>
<evidence type="ECO:0000256" key="5">
    <source>
        <dbReference type="ARBA" id="ARBA00022692"/>
    </source>
</evidence>
<dbReference type="Pfam" id="PF04039">
    <property type="entry name" value="MnhB"/>
    <property type="match status" value="1"/>
</dbReference>
<sequence length="992" mass="106819">MSLVFLVLLPFVGSLLAAVLPANARNTESTLAGVIALFCTVQTALAFPRIEDGGVLREDIDWLPALGLQMSLRMDGFAWMFAMLVFGIGTLVVLYARYYMSPNDPVPRFFSFFLAFMGAMAGVVLSGNLIVLVFFWELTSLFSFLLIGYWHHRRDARRGARMALTVTAGGGLCLLAGVLVIGHIVGSYDLEHVLQSAELLRGHPLYLTALVLVLLGAFTKSAQFPFHFWLPHAMAAPTPVSAYLHSATMVKAGVFLLARLWPVMGDTEAWFWLVGGAGVCTLLVGGYAALFQNDLKGLLAYSTISHLGLIVLLLGLNSRLAAVAAVFHIMNHATFKASLFMAAGIIDHESGTRDIRRLSGLRVMMPITATLAAVASAAMAGVPLLNGFLSKEMFFAETVYLNASPLVAVLLPAAATLGGMFSVAYSLRFVVDVFGGPPARDLPHEPHEPPHWMRVPVELLVLICLVVGIFPAWAVGRYLDAAALPVVGGELPPFNLALWHGVNTPLIMSLVALAGGTALYLFVRRQREAGRVDAPPLMYRIDGKRIFEGALALLSGASRAGRSALSTSRLQWQMLWLVLATLAAGIAPVLLAGSSADSAGRALLPLSASFVLLWTVGAVCALAAAWQAKYHRLAALVFMGGAGLCVCITFLWFSAPDLALTQLAVEVVTTVLILLGLRWLPRRDARLPAAEPSALATRARRLRDLVVALAAGGGMAWLALAMMSRPFAESTSTFFLQRALSEGGGTNVVNVMLVDFRGFDTFGEIIVLGVVALTVYALLRRFRPAGEAMDLPEQQRFLPADLQTDLLNPRNAPDTAIGYLMVPAVLVRLLLPFTALVAFYLFLRGHDKPGGGFVAGLVFSVGLLLQYIVSGTEWVEAHMRLFPRRWIATGMFLALATGLGSVALGYPFLTSHMAHLRLPLVGELHLASALFFDAGVFALVVGSTLLILTAIAHQSVRSHRWHARLLEEEQLAMAALVSYDDEPPPMASQGAR</sequence>
<keyword evidence="2" id="KW-0813">Transport</keyword>
<evidence type="ECO:0000259" key="15">
    <source>
        <dbReference type="Pfam" id="PF20501"/>
    </source>
</evidence>
<keyword evidence="4" id="KW-1003">Cell membrane</keyword>
<dbReference type="AlphaFoldDB" id="A0A2R3Q8C1"/>
<gene>
    <name evidence="16" type="ORF">C6568_01195</name>
</gene>
<dbReference type="PANTHER" id="PTHR43373:SF1">
    <property type="entry name" value="NA(+)_H(+) ANTIPORTER SUBUNIT A"/>
    <property type="match status" value="1"/>
</dbReference>
<feature type="transmembrane region" description="Helical" evidence="10">
    <location>
        <begin position="633"/>
        <end position="653"/>
    </location>
</feature>
<feature type="transmembrane region" description="Helical" evidence="10">
    <location>
        <begin position="890"/>
        <end position="909"/>
    </location>
</feature>
<dbReference type="EMBL" id="CP027667">
    <property type="protein sequence ID" value="AVO48028.1"/>
    <property type="molecule type" value="Genomic_DNA"/>
</dbReference>
<evidence type="ECO:0000259" key="13">
    <source>
        <dbReference type="Pfam" id="PF04039"/>
    </source>
</evidence>
<evidence type="ECO:0000256" key="9">
    <source>
        <dbReference type="RuleBase" id="RU000320"/>
    </source>
</evidence>
<evidence type="ECO:0000256" key="7">
    <source>
        <dbReference type="ARBA" id="ARBA00023065"/>
    </source>
</evidence>
<feature type="transmembrane region" description="Helical" evidence="10">
    <location>
        <begin position="761"/>
        <end position="779"/>
    </location>
</feature>
<feature type="transmembrane region" description="Helical" evidence="10">
    <location>
        <begin position="602"/>
        <end position="626"/>
    </location>
</feature>
<dbReference type="KEGG" id="mela:C6568_01195"/>
<dbReference type="Proteomes" id="UP000237925">
    <property type="component" value="Chromosome"/>
</dbReference>
<dbReference type="RefSeq" id="WP_106682511.1">
    <property type="nucleotide sequence ID" value="NZ_CP027667.1"/>
</dbReference>
<evidence type="ECO:0000313" key="16">
    <source>
        <dbReference type="EMBL" id="AVO48028.1"/>
    </source>
</evidence>
<keyword evidence="7" id="KW-0406">Ion transport</keyword>
<feature type="transmembrane region" description="Helical" evidence="10">
    <location>
        <begin position="929"/>
        <end position="952"/>
    </location>
</feature>
<evidence type="ECO:0000256" key="8">
    <source>
        <dbReference type="ARBA" id="ARBA00023136"/>
    </source>
</evidence>
<feature type="transmembrane region" description="Helical" evidence="10">
    <location>
        <begin position="409"/>
        <end position="431"/>
    </location>
</feature>
<feature type="domain" description="Na+/H+ antiporter MnhB subunit-related protein" evidence="13">
    <location>
        <begin position="823"/>
        <end position="945"/>
    </location>
</feature>
<evidence type="ECO:0000256" key="2">
    <source>
        <dbReference type="ARBA" id="ARBA00022448"/>
    </source>
</evidence>
<feature type="transmembrane region" description="Helical" evidence="10">
    <location>
        <begin position="367"/>
        <end position="389"/>
    </location>
</feature>
<evidence type="ECO:0000256" key="1">
    <source>
        <dbReference type="ARBA" id="ARBA00004651"/>
    </source>
</evidence>
<evidence type="ECO:0000259" key="14">
    <source>
        <dbReference type="Pfam" id="PF13244"/>
    </source>
</evidence>
<protein>
    <submittedName>
        <fullName evidence="16">Monovalent cation/H+ antiporter subunit A</fullName>
    </submittedName>
</protein>
<feature type="transmembrane region" description="Helical" evidence="10">
    <location>
        <begin position="269"/>
        <end position="291"/>
    </location>
</feature>
<reference evidence="16 17" key="1">
    <citation type="submission" date="2018-03" db="EMBL/GenBank/DDBJ databases">
        <title>Genome sequencing of Melaminivora sp.</title>
        <authorList>
            <person name="Kim S.-J."/>
            <person name="Heo J."/>
            <person name="Ahn J.-H."/>
            <person name="Kwon S.-W."/>
        </authorList>
    </citation>
    <scope>NUCLEOTIDE SEQUENCE [LARGE SCALE GENOMIC DNA]</scope>
    <source>
        <strain evidence="16 17">SC2-9</strain>
    </source>
</reference>
<organism evidence="16 17">
    <name type="scientific">Melaminivora suipulveris</name>
    <dbReference type="NCBI Taxonomy" id="2109913"/>
    <lineage>
        <taxon>Bacteria</taxon>
        <taxon>Pseudomonadati</taxon>
        <taxon>Pseudomonadota</taxon>
        <taxon>Betaproteobacteria</taxon>
        <taxon>Burkholderiales</taxon>
        <taxon>Comamonadaceae</taxon>
        <taxon>Melaminivora</taxon>
    </lineage>
</organism>
<feature type="transmembrane region" description="Helical" evidence="10">
    <location>
        <begin position="322"/>
        <end position="346"/>
    </location>
</feature>
<feature type="transmembrane region" description="Helical" evidence="10">
    <location>
        <begin position="816"/>
        <end position="843"/>
    </location>
</feature>
<evidence type="ECO:0000256" key="10">
    <source>
        <dbReference type="SAM" id="Phobius"/>
    </source>
</evidence>
<evidence type="ECO:0000256" key="3">
    <source>
        <dbReference type="ARBA" id="ARBA00022449"/>
    </source>
</evidence>
<dbReference type="InterPro" id="IPR001516">
    <property type="entry name" value="Proton_antipo_N"/>
</dbReference>
<feature type="transmembrane region" description="Helical" evidence="10">
    <location>
        <begin position="108"/>
        <end position="125"/>
    </location>
</feature>
<dbReference type="OrthoDB" id="9811798at2"/>
<feature type="transmembrane region" description="Helical" evidence="10">
    <location>
        <begin position="76"/>
        <end position="96"/>
    </location>
</feature>
<feature type="domain" description="NADH-Ubiquinone oxidoreductase (complex I) chain 5 N-terminal" evidence="12">
    <location>
        <begin position="66"/>
        <end position="110"/>
    </location>
</feature>
<dbReference type="InterPro" id="IPR025383">
    <property type="entry name" value="MrpA_C/MbhD"/>
</dbReference>
<dbReference type="GO" id="GO:0006811">
    <property type="term" value="P:monoatomic ion transport"/>
    <property type="evidence" value="ECO:0007669"/>
    <property type="project" value="UniProtKB-KW"/>
</dbReference>
<evidence type="ECO:0000256" key="4">
    <source>
        <dbReference type="ARBA" id="ARBA00022475"/>
    </source>
</evidence>
<evidence type="ECO:0000259" key="12">
    <source>
        <dbReference type="Pfam" id="PF00662"/>
    </source>
</evidence>
<keyword evidence="3" id="KW-0050">Antiport</keyword>
<evidence type="ECO:0000256" key="6">
    <source>
        <dbReference type="ARBA" id="ARBA00022989"/>
    </source>
</evidence>
<dbReference type="InterPro" id="IPR007182">
    <property type="entry name" value="MnhB"/>
</dbReference>
<feature type="domain" description="MrpA C-terminal/MbhD" evidence="14">
    <location>
        <begin position="617"/>
        <end position="682"/>
    </location>
</feature>
<feature type="transmembrane region" description="Helical" evidence="10">
    <location>
        <begin position="575"/>
        <end position="596"/>
    </location>
</feature>
<keyword evidence="5 9" id="KW-0812">Transmembrane</keyword>
<dbReference type="Pfam" id="PF00361">
    <property type="entry name" value="Proton_antipo_M"/>
    <property type="match status" value="1"/>
</dbReference>
<feature type="transmembrane region" description="Helical" evidence="10">
    <location>
        <begin position="659"/>
        <end position="681"/>
    </location>
</feature>
<feature type="transmembrane region" description="Helical" evidence="10">
    <location>
        <begin position="849"/>
        <end position="869"/>
    </location>
</feature>
<dbReference type="InterPro" id="IPR046806">
    <property type="entry name" value="MrpA_C/MbhE"/>
</dbReference>
<dbReference type="GO" id="GO:0015297">
    <property type="term" value="F:antiporter activity"/>
    <property type="evidence" value="ECO:0007669"/>
    <property type="project" value="UniProtKB-KW"/>
</dbReference>
<accession>A0A2R3Q8C1</accession>
<proteinExistence type="predicted"/>
<keyword evidence="17" id="KW-1185">Reference proteome</keyword>
<feature type="transmembrane region" description="Helical" evidence="10">
    <location>
        <begin position="452"/>
        <end position="476"/>
    </location>
</feature>
<dbReference type="Pfam" id="PF20501">
    <property type="entry name" value="MbhE"/>
    <property type="match status" value="1"/>
</dbReference>
<feature type="domain" description="NADH:quinone oxidoreductase/Mrp antiporter transmembrane" evidence="11">
    <location>
        <begin position="126"/>
        <end position="407"/>
    </location>
</feature>
<dbReference type="InterPro" id="IPR050616">
    <property type="entry name" value="CPA3_Na-H_Antiporter_A"/>
</dbReference>
<feature type="transmembrane region" description="Helical" evidence="10">
    <location>
        <begin position="205"/>
        <end position="230"/>
    </location>
</feature>
<evidence type="ECO:0000259" key="11">
    <source>
        <dbReference type="Pfam" id="PF00361"/>
    </source>
</evidence>
<dbReference type="InterPro" id="IPR001750">
    <property type="entry name" value="ND/Mrp_TM"/>
</dbReference>
<feature type="transmembrane region" description="Helical" evidence="10">
    <location>
        <begin position="162"/>
        <end position="185"/>
    </location>
</feature>
<keyword evidence="6 10" id="KW-1133">Transmembrane helix</keyword>
<feature type="transmembrane region" description="Helical" evidence="10">
    <location>
        <begin position="702"/>
        <end position="723"/>
    </location>
</feature>
<dbReference type="GO" id="GO:0005886">
    <property type="term" value="C:plasma membrane"/>
    <property type="evidence" value="ECO:0007669"/>
    <property type="project" value="UniProtKB-SubCell"/>
</dbReference>
<keyword evidence="8 10" id="KW-0472">Membrane</keyword>
<comment type="subcellular location">
    <subcellularLocation>
        <location evidence="1">Cell membrane</location>
        <topology evidence="1">Multi-pass membrane protein</topology>
    </subcellularLocation>
    <subcellularLocation>
        <location evidence="9">Membrane</location>
        <topology evidence="9">Multi-pass membrane protein</topology>
    </subcellularLocation>
</comment>
<dbReference type="NCBIfam" id="NF009288">
    <property type="entry name" value="PRK12648.1"/>
    <property type="match status" value="1"/>
</dbReference>
<evidence type="ECO:0000313" key="17">
    <source>
        <dbReference type="Proteomes" id="UP000237925"/>
    </source>
</evidence>
<dbReference type="PANTHER" id="PTHR43373">
    <property type="entry name" value="NA(+)/H(+) ANTIPORTER SUBUNIT"/>
    <property type="match status" value="1"/>
</dbReference>